<proteinExistence type="predicted"/>
<feature type="non-terminal residue" evidence="1">
    <location>
        <position position="1"/>
    </location>
</feature>
<comment type="caution">
    <text evidence="1">The sequence shown here is derived from an EMBL/GenBank/DDBJ whole genome shotgun (WGS) entry which is preliminary data.</text>
</comment>
<dbReference type="EMBL" id="LXQA010741087">
    <property type="protein sequence ID" value="MCI68696.1"/>
    <property type="molecule type" value="Genomic_DNA"/>
</dbReference>
<dbReference type="Proteomes" id="UP000265520">
    <property type="component" value="Unassembled WGS sequence"/>
</dbReference>
<reference evidence="1 2" key="1">
    <citation type="journal article" date="2018" name="Front. Plant Sci.">
        <title>Red Clover (Trifolium pratense) and Zigzag Clover (T. medium) - A Picture of Genomic Similarities and Differences.</title>
        <authorList>
            <person name="Dluhosova J."/>
            <person name="Istvanek J."/>
            <person name="Nedelnik J."/>
            <person name="Repkova J."/>
        </authorList>
    </citation>
    <scope>NUCLEOTIDE SEQUENCE [LARGE SCALE GENOMIC DNA]</scope>
    <source>
        <strain evidence="2">cv. 10/8</strain>
        <tissue evidence="1">Leaf</tissue>
    </source>
</reference>
<name>A0A392U8I1_9FABA</name>
<keyword evidence="2" id="KW-1185">Reference proteome</keyword>
<dbReference type="AlphaFoldDB" id="A0A392U8I1"/>
<protein>
    <submittedName>
        <fullName evidence="1">Uncharacterized protein</fullName>
    </submittedName>
</protein>
<evidence type="ECO:0000313" key="1">
    <source>
        <dbReference type="EMBL" id="MCI68696.1"/>
    </source>
</evidence>
<evidence type="ECO:0000313" key="2">
    <source>
        <dbReference type="Proteomes" id="UP000265520"/>
    </source>
</evidence>
<accession>A0A392U8I1</accession>
<organism evidence="1 2">
    <name type="scientific">Trifolium medium</name>
    <dbReference type="NCBI Taxonomy" id="97028"/>
    <lineage>
        <taxon>Eukaryota</taxon>
        <taxon>Viridiplantae</taxon>
        <taxon>Streptophyta</taxon>
        <taxon>Embryophyta</taxon>
        <taxon>Tracheophyta</taxon>
        <taxon>Spermatophyta</taxon>
        <taxon>Magnoliopsida</taxon>
        <taxon>eudicotyledons</taxon>
        <taxon>Gunneridae</taxon>
        <taxon>Pentapetalae</taxon>
        <taxon>rosids</taxon>
        <taxon>fabids</taxon>
        <taxon>Fabales</taxon>
        <taxon>Fabaceae</taxon>
        <taxon>Papilionoideae</taxon>
        <taxon>50 kb inversion clade</taxon>
        <taxon>NPAAA clade</taxon>
        <taxon>Hologalegina</taxon>
        <taxon>IRL clade</taxon>
        <taxon>Trifolieae</taxon>
        <taxon>Trifolium</taxon>
    </lineage>
</organism>
<sequence>IVSKAARGAPDPARGAADLVYIRKTDFLFRGSKILG</sequence>